<dbReference type="RefSeq" id="WP_212189708.1">
    <property type="nucleotide sequence ID" value="NZ_JAGTAR010000011.1"/>
</dbReference>
<evidence type="ECO:0000259" key="2">
    <source>
        <dbReference type="Pfam" id="PF22725"/>
    </source>
</evidence>
<evidence type="ECO:0000313" key="3">
    <source>
        <dbReference type="EMBL" id="MBR8535633.1"/>
    </source>
</evidence>
<dbReference type="PANTHER" id="PTHR43818:SF5">
    <property type="entry name" value="OXIDOREDUCTASE FAMILY PROTEIN"/>
    <property type="match status" value="1"/>
</dbReference>
<dbReference type="GO" id="GO:0000166">
    <property type="term" value="F:nucleotide binding"/>
    <property type="evidence" value="ECO:0007669"/>
    <property type="project" value="InterPro"/>
</dbReference>
<dbReference type="AlphaFoldDB" id="A0A941IXI5"/>
<feature type="domain" description="GFO/IDH/MocA-like oxidoreductase" evidence="2">
    <location>
        <begin position="191"/>
        <end position="320"/>
    </location>
</feature>
<dbReference type="SUPFAM" id="SSF51735">
    <property type="entry name" value="NAD(P)-binding Rossmann-fold domains"/>
    <property type="match status" value="1"/>
</dbReference>
<feature type="domain" description="Gfo/Idh/MocA-like oxidoreductase N-terminal" evidence="1">
    <location>
        <begin position="48"/>
        <end position="162"/>
    </location>
</feature>
<gene>
    <name evidence="3" type="ORF">KDU71_08690</name>
</gene>
<dbReference type="Proteomes" id="UP000679220">
    <property type="component" value="Unassembled WGS sequence"/>
</dbReference>
<dbReference type="EMBL" id="JAGTAR010000011">
    <property type="protein sequence ID" value="MBR8535633.1"/>
    <property type="molecule type" value="Genomic_DNA"/>
</dbReference>
<reference evidence="3" key="2">
    <citation type="submission" date="2021-04" db="EMBL/GenBank/DDBJ databases">
        <authorList>
            <person name="Zhang T."/>
            <person name="Zhang Y."/>
            <person name="Lu D."/>
            <person name="Zuo D."/>
            <person name="Du Z."/>
        </authorList>
    </citation>
    <scope>NUCLEOTIDE SEQUENCE</scope>
    <source>
        <strain evidence="3">JR1</strain>
    </source>
</reference>
<keyword evidence="4" id="KW-1185">Reference proteome</keyword>
<evidence type="ECO:0000259" key="1">
    <source>
        <dbReference type="Pfam" id="PF01408"/>
    </source>
</evidence>
<reference evidence="3" key="1">
    <citation type="journal article" date="2018" name="Int. J. Syst. Evol. Microbiol.">
        <title>Carboxylicivirga sediminis sp. nov., isolated from coastal sediment.</title>
        <authorList>
            <person name="Wang F.Q."/>
            <person name="Ren L.H."/>
            <person name="Zou R.J."/>
            <person name="Sun Y.Z."/>
            <person name="Liu X.J."/>
            <person name="Jiang F."/>
            <person name="Liu L.J."/>
        </authorList>
    </citation>
    <scope>NUCLEOTIDE SEQUENCE</scope>
    <source>
        <strain evidence="3">JR1</strain>
    </source>
</reference>
<dbReference type="Gene3D" id="3.30.360.10">
    <property type="entry name" value="Dihydrodipicolinate Reductase, domain 2"/>
    <property type="match status" value="1"/>
</dbReference>
<dbReference type="Gene3D" id="3.40.50.720">
    <property type="entry name" value="NAD(P)-binding Rossmann-like Domain"/>
    <property type="match status" value="1"/>
</dbReference>
<dbReference type="InterPro" id="IPR055170">
    <property type="entry name" value="GFO_IDH_MocA-like_dom"/>
</dbReference>
<dbReference type="InterPro" id="IPR000683">
    <property type="entry name" value="Gfo/Idh/MocA-like_OxRdtase_N"/>
</dbReference>
<comment type="caution">
    <text evidence="3">The sequence shown here is derived from an EMBL/GenBank/DDBJ whole genome shotgun (WGS) entry which is preliminary data.</text>
</comment>
<proteinExistence type="predicted"/>
<dbReference type="PROSITE" id="PS51257">
    <property type="entry name" value="PROKAR_LIPOPROTEIN"/>
    <property type="match status" value="1"/>
</dbReference>
<evidence type="ECO:0000313" key="4">
    <source>
        <dbReference type="Proteomes" id="UP000679220"/>
    </source>
</evidence>
<dbReference type="SUPFAM" id="SSF55347">
    <property type="entry name" value="Glyceraldehyde-3-phosphate dehydrogenase-like, C-terminal domain"/>
    <property type="match status" value="1"/>
</dbReference>
<organism evidence="3 4">
    <name type="scientific">Carboxylicivirga sediminis</name>
    <dbReference type="NCBI Taxonomy" id="2006564"/>
    <lineage>
        <taxon>Bacteria</taxon>
        <taxon>Pseudomonadati</taxon>
        <taxon>Bacteroidota</taxon>
        <taxon>Bacteroidia</taxon>
        <taxon>Marinilabiliales</taxon>
        <taxon>Marinilabiliaceae</taxon>
        <taxon>Carboxylicivirga</taxon>
    </lineage>
</organism>
<dbReference type="PANTHER" id="PTHR43818">
    <property type="entry name" value="BCDNA.GH03377"/>
    <property type="match status" value="1"/>
</dbReference>
<dbReference type="InterPro" id="IPR050463">
    <property type="entry name" value="Gfo/Idh/MocA_oxidrdct_glycsds"/>
</dbReference>
<accession>A0A941IXI5</accession>
<protein>
    <submittedName>
        <fullName evidence="3">Gfo/Idh/MocA family oxidoreductase</fullName>
    </submittedName>
</protein>
<name>A0A941IXI5_9BACT</name>
<dbReference type="Pfam" id="PF01408">
    <property type="entry name" value="GFO_IDH_MocA"/>
    <property type="match status" value="1"/>
</dbReference>
<dbReference type="Pfam" id="PF22725">
    <property type="entry name" value="GFO_IDH_MocA_C3"/>
    <property type="match status" value="1"/>
</dbReference>
<sequence length="433" mass="48429">MSKHTRRDFINKTVLAGGFALAAGAISCRKQKQTFDLPHTAPDGPVLKAGLVGCGSRGTGAALNFLDAGPSLELVALGDVFDDKLQKCRANIKKERGIEIDAEKCFVGFDAFEKVIDAGVDIVLLATPPYFRPEHFEAAVKAGKHIFMEKPVAVDPAGIRSILINGMRAKEMGLSVVTGTIKRHQVDYLATYEKVSQGAIGEIVAGNCYYNQGKLWHVNPRAEWSEMEAMIRNWVNWCWLSGDHIVEQHIHNIDLMNWFIGSHPLKATGFGSRQRRTTGDQYDNFSVDYIYPDNVHVHSMCRQINGCSTNVTDNIRGTHGYTNCENTIFSPQGEVRWKFPLTEEQEQDRWHFFWRAFVQEHIDLVTAIRNKQPINEAQQIAESTLTAIMGRISAYTGKVVTWDELLNSELKLGPKHFVMGDVNISKTIPVPGQ</sequence>
<dbReference type="InterPro" id="IPR036291">
    <property type="entry name" value="NAD(P)-bd_dom_sf"/>
</dbReference>